<comment type="caution">
    <text evidence="1">The sequence shown here is derived from an EMBL/GenBank/DDBJ whole genome shotgun (WGS) entry which is preliminary data.</text>
</comment>
<reference evidence="1 2" key="1">
    <citation type="submission" date="2018-02" db="EMBL/GenBank/DDBJ databases">
        <authorList>
            <person name="Cohen D.B."/>
            <person name="Kent A.D."/>
        </authorList>
    </citation>
    <scope>NUCLEOTIDE SEQUENCE [LARGE SCALE GENOMIC DNA]</scope>
    <source>
        <strain evidence="1 2">CCAP 1448/3</strain>
    </source>
</reference>
<evidence type="ECO:0000313" key="2">
    <source>
        <dbReference type="Proteomes" id="UP000238762"/>
    </source>
</evidence>
<organism evidence="1 2">
    <name type="scientific">Merismopedia glauca CCAP 1448/3</name>
    <dbReference type="NCBI Taxonomy" id="1296344"/>
    <lineage>
        <taxon>Bacteria</taxon>
        <taxon>Bacillati</taxon>
        <taxon>Cyanobacteriota</taxon>
        <taxon>Cyanophyceae</taxon>
        <taxon>Synechococcales</taxon>
        <taxon>Merismopediaceae</taxon>
        <taxon>Merismopedia</taxon>
    </lineage>
</organism>
<dbReference type="AlphaFoldDB" id="A0A2T1C2C2"/>
<accession>A0A2T1C2C2</accession>
<name>A0A2T1C2C2_9CYAN</name>
<dbReference type="Gene3D" id="1.10.1220.10">
    <property type="entry name" value="Met repressor-like"/>
    <property type="match status" value="1"/>
</dbReference>
<gene>
    <name evidence="1" type="ORF">C7B64_13245</name>
</gene>
<proteinExistence type="predicted"/>
<keyword evidence="2" id="KW-1185">Reference proteome</keyword>
<dbReference type="InterPro" id="IPR013321">
    <property type="entry name" value="Arc_rbn_hlx_hlx"/>
</dbReference>
<dbReference type="GO" id="GO:0006355">
    <property type="term" value="P:regulation of DNA-templated transcription"/>
    <property type="evidence" value="ECO:0007669"/>
    <property type="project" value="InterPro"/>
</dbReference>
<evidence type="ECO:0000313" key="1">
    <source>
        <dbReference type="EMBL" id="PSB02425.1"/>
    </source>
</evidence>
<sequence length="90" mass="9869">MKPLTVRTTLTLPSELLKDTDLAVSQGKAKSRNDFVAQALRHELAALRRAEIDAAFAPMADDAEYQAEALQIEAELATASWEALQLEETV</sequence>
<dbReference type="Proteomes" id="UP000238762">
    <property type="component" value="Unassembled WGS sequence"/>
</dbReference>
<dbReference type="OrthoDB" id="464787at2"/>
<dbReference type="CDD" id="cd22231">
    <property type="entry name" value="RHH_NikR_HicB-like"/>
    <property type="match status" value="1"/>
</dbReference>
<dbReference type="EMBL" id="PVWJ01000061">
    <property type="protein sequence ID" value="PSB02425.1"/>
    <property type="molecule type" value="Genomic_DNA"/>
</dbReference>
<reference evidence="1 2" key="2">
    <citation type="submission" date="2018-03" db="EMBL/GenBank/DDBJ databases">
        <title>The ancient ancestry and fast evolution of plastids.</title>
        <authorList>
            <person name="Moore K.R."/>
            <person name="Magnabosco C."/>
            <person name="Momper L."/>
            <person name="Gold D.A."/>
            <person name="Bosak T."/>
            <person name="Fournier G.P."/>
        </authorList>
    </citation>
    <scope>NUCLEOTIDE SEQUENCE [LARGE SCALE GENOMIC DNA]</scope>
    <source>
        <strain evidence="1 2">CCAP 1448/3</strain>
    </source>
</reference>
<protein>
    <submittedName>
        <fullName evidence="1">CopG family transcriptional regulator</fullName>
    </submittedName>
</protein>